<dbReference type="SUPFAM" id="SSF75304">
    <property type="entry name" value="Amidase signature (AS) enzymes"/>
    <property type="match status" value="1"/>
</dbReference>
<dbReference type="RefSeq" id="WP_094838882.1">
    <property type="nucleotide sequence ID" value="NZ_NEVQ01000021.1"/>
</dbReference>
<evidence type="ECO:0000313" key="3">
    <source>
        <dbReference type="Proteomes" id="UP000216885"/>
    </source>
</evidence>
<dbReference type="InterPro" id="IPR036928">
    <property type="entry name" value="AS_sf"/>
</dbReference>
<sequence length="442" mass="46037">MSSINQLLASYRSGQSTASEVVQVYLDKIGQSELNSFISVDRAASLATAELCDKVMSAGGTLGPLHGAPVAIKDLIDVAGMRTTMGSSQYAENVAGADAPVVQRLRNAGAVILGKTNTHQFAYGSTGDRSDFGPVRNPRNVEHVSGGSSSGSAAAVGAGLCLAALGTDTSASVRLPAAFCGVVGLKPTVGLLPSTGVFPLSPTLDHVGHLSATILDNALVLEVLCGSTSGRYAEKVGKPIAGMKIGVLGGYFADFVSNDVQASVRRAREALEAAGARVVDIEVPETQAIYENQQLILRAEAYATHRAALDEDKPYLPEVRTRLMTGADVSAADYLGALGQRHSAQSAFDAALADVDILLSPTCGVPAPRIDERETLVDGTAHPTFWLITRLTAPTNLSGHPSLSVPFGETNGLPHGMQLIGRYQDEATLYQVGAVLESANRI</sequence>
<dbReference type="Proteomes" id="UP000216885">
    <property type="component" value="Unassembled WGS sequence"/>
</dbReference>
<dbReference type="InterPro" id="IPR000120">
    <property type="entry name" value="Amidase"/>
</dbReference>
<evidence type="ECO:0000259" key="1">
    <source>
        <dbReference type="Pfam" id="PF01425"/>
    </source>
</evidence>
<proteinExistence type="predicted"/>
<dbReference type="AlphaFoldDB" id="A0A261TRV3"/>
<dbReference type="GO" id="GO:0003824">
    <property type="term" value="F:catalytic activity"/>
    <property type="evidence" value="ECO:0007669"/>
    <property type="project" value="InterPro"/>
</dbReference>
<keyword evidence="3" id="KW-1185">Reference proteome</keyword>
<dbReference type="PANTHER" id="PTHR11895">
    <property type="entry name" value="TRANSAMIDASE"/>
    <property type="match status" value="1"/>
</dbReference>
<dbReference type="Pfam" id="PF01425">
    <property type="entry name" value="Amidase"/>
    <property type="match status" value="1"/>
</dbReference>
<protein>
    <submittedName>
        <fullName evidence="2">Amidase</fullName>
    </submittedName>
</protein>
<dbReference type="InterPro" id="IPR023631">
    <property type="entry name" value="Amidase_dom"/>
</dbReference>
<feature type="domain" description="Amidase" evidence="1">
    <location>
        <begin position="20"/>
        <end position="429"/>
    </location>
</feature>
<organism evidence="2 3">
    <name type="scientific">Bordetella genomosp. 4</name>
    <dbReference type="NCBI Taxonomy" id="463044"/>
    <lineage>
        <taxon>Bacteria</taxon>
        <taxon>Pseudomonadati</taxon>
        <taxon>Pseudomonadota</taxon>
        <taxon>Betaproteobacteria</taxon>
        <taxon>Burkholderiales</taxon>
        <taxon>Alcaligenaceae</taxon>
        <taxon>Bordetella</taxon>
    </lineage>
</organism>
<reference evidence="2 3" key="1">
    <citation type="submission" date="2017-05" db="EMBL/GenBank/DDBJ databases">
        <title>Complete and WGS of Bordetella genogroups.</title>
        <authorList>
            <person name="Spilker T."/>
            <person name="LiPuma J."/>
        </authorList>
    </citation>
    <scope>NUCLEOTIDE SEQUENCE [LARGE SCALE GENOMIC DNA]</scope>
    <source>
        <strain evidence="2 3">AU9919</strain>
    </source>
</reference>
<dbReference type="EMBL" id="NEVQ01000021">
    <property type="protein sequence ID" value="OZI52404.1"/>
    <property type="molecule type" value="Genomic_DNA"/>
</dbReference>
<dbReference type="PANTHER" id="PTHR11895:SF176">
    <property type="entry name" value="AMIDASE AMID-RELATED"/>
    <property type="match status" value="1"/>
</dbReference>
<name>A0A261TRV3_9BORD</name>
<dbReference type="Gene3D" id="3.90.1300.10">
    <property type="entry name" value="Amidase signature (AS) domain"/>
    <property type="match status" value="1"/>
</dbReference>
<evidence type="ECO:0000313" key="2">
    <source>
        <dbReference type="EMBL" id="OZI52404.1"/>
    </source>
</evidence>
<gene>
    <name evidence="2" type="ORF">CAL20_20890</name>
</gene>
<accession>A0A261TRV3</accession>
<comment type="caution">
    <text evidence="2">The sequence shown here is derived from an EMBL/GenBank/DDBJ whole genome shotgun (WGS) entry which is preliminary data.</text>
</comment>